<organism evidence="3 4">
    <name type="scientific">Pseudoalteromonas undina</name>
    <dbReference type="NCBI Taxonomy" id="43660"/>
    <lineage>
        <taxon>Bacteria</taxon>
        <taxon>Pseudomonadati</taxon>
        <taxon>Pseudomonadota</taxon>
        <taxon>Gammaproteobacteria</taxon>
        <taxon>Alteromonadales</taxon>
        <taxon>Pseudoalteromonadaceae</taxon>
        <taxon>Pseudoalteromonas</taxon>
    </lineage>
</organism>
<reference evidence="3" key="2">
    <citation type="submission" date="2013-04" db="EMBL/GenBank/DDBJ databases">
        <title>Genome sequence of Pseudoalteromonas undina.</title>
        <authorList>
            <person name="Xie B.-B."/>
            <person name="Rong J.-C."/>
            <person name="Qin Q.-L."/>
            <person name="Shu Y.-L."/>
            <person name="Zhang Y.-Z."/>
        </authorList>
    </citation>
    <scope>NUCLEOTIDE SEQUENCE</scope>
    <source>
        <strain evidence="3">NCIMB 2128</strain>
    </source>
</reference>
<protein>
    <submittedName>
        <fullName evidence="3">Histone deacetylase superfamily protein</fullName>
    </submittedName>
</protein>
<dbReference type="Gene3D" id="3.40.800.20">
    <property type="entry name" value="Histone deacetylase domain"/>
    <property type="match status" value="1"/>
</dbReference>
<reference evidence="3" key="1">
    <citation type="journal article" date="2012" name="J. Bacteriol.">
        <title>Genome sequences of type strains of seven species of the marine bacterium Pseudoalteromonas.</title>
        <authorList>
            <person name="Xie B.B."/>
            <person name="Shu Y.L."/>
            <person name="Qin Q.L."/>
            <person name="Rong J.C."/>
            <person name="Zhang X.Y."/>
            <person name="Chen X.L."/>
            <person name="Shi M."/>
            <person name="He H.L."/>
            <person name="Zhou B.C."/>
            <person name="Zhang Y.Z."/>
        </authorList>
    </citation>
    <scope>NUCLEOTIDE SEQUENCE [LARGE SCALE GENOMIC DNA]</scope>
    <source>
        <strain evidence="3">NCIMB 2128</strain>
    </source>
</reference>
<dbReference type="InterPro" id="IPR037138">
    <property type="entry name" value="His_deacetylse_dom_sf"/>
</dbReference>
<dbReference type="SUPFAM" id="SSF52768">
    <property type="entry name" value="Arginase/deacetylase"/>
    <property type="match status" value="1"/>
</dbReference>
<accession>A0ABN0NHH3</accession>
<dbReference type="Proteomes" id="UP000016534">
    <property type="component" value="Unassembled WGS sequence"/>
</dbReference>
<dbReference type="CDD" id="cd09993">
    <property type="entry name" value="HDAC_classIV"/>
    <property type="match status" value="1"/>
</dbReference>
<dbReference type="PANTHER" id="PTHR10625">
    <property type="entry name" value="HISTONE DEACETYLASE HDAC1-RELATED"/>
    <property type="match status" value="1"/>
</dbReference>
<proteinExistence type="predicted"/>
<comment type="caution">
    <text evidence="3">The sequence shown here is derived from an EMBL/GenBank/DDBJ whole genome shotgun (WGS) entry which is preliminary data.</text>
</comment>
<keyword evidence="1" id="KW-0378">Hydrolase</keyword>
<evidence type="ECO:0000259" key="2">
    <source>
        <dbReference type="Pfam" id="PF00850"/>
    </source>
</evidence>
<feature type="domain" description="Histone deacetylase" evidence="2">
    <location>
        <begin position="87"/>
        <end position="298"/>
    </location>
</feature>
<evidence type="ECO:0000313" key="3">
    <source>
        <dbReference type="EMBL" id="ERG61018.1"/>
    </source>
</evidence>
<gene>
    <name evidence="3" type="ORF">PUND_07899</name>
</gene>
<evidence type="ECO:0000313" key="4">
    <source>
        <dbReference type="Proteomes" id="UP000016534"/>
    </source>
</evidence>
<dbReference type="InterPro" id="IPR023696">
    <property type="entry name" value="Ureohydrolase_dom_sf"/>
</dbReference>
<keyword evidence="4" id="KW-1185">Reference proteome</keyword>
<name>A0ABN0NHH3_9GAMM</name>
<sequence>MKVIYEPGFNYQLGLLKYLHPFDGEKFAKVISELGGSDIEIIYPSEPVPTKVINEYLNELMRKLVLSKTLVLRTLEVPSIPFVSFGFIDKKILTPMRLAVSGTLLGAENALKSGEIMWNLSGGFHHASYANMEGFCVYNDVGISYQQLRKSGHLSETDKVLIIDVDAHHGNGNAFSFKDNENVHLLDVYNEDIYPTSQYTRNRVNFPVPLKSGVEGCEYLEKLTQALELITVNYALVFVVAGTDVLAVDKLGGFKLTVEDVAKREKIILSHLKTLEIPTVVTGGGGYSKQSASAIAAAIKACSTL</sequence>
<dbReference type="InterPro" id="IPR023801">
    <property type="entry name" value="His_deacetylse_dom"/>
</dbReference>
<dbReference type="EMBL" id="AHCF02000017">
    <property type="protein sequence ID" value="ERG61018.1"/>
    <property type="molecule type" value="Genomic_DNA"/>
</dbReference>
<dbReference type="PANTHER" id="PTHR10625:SF19">
    <property type="entry name" value="HISTONE DEACETYLASE 12"/>
    <property type="match status" value="1"/>
</dbReference>
<evidence type="ECO:0000256" key="1">
    <source>
        <dbReference type="ARBA" id="ARBA00022801"/>
    </source>
</evidence>
<dbReference type="Pfam" id="PF00850">
    <property type="entry name" value="Hist_deacetyl"/>
    <property type="match status" value="1"/>
</dbReference>
<dbReference type="InterPro" id="IPR044150">
    <property type="entry name" value="HDAC_classIV"/>
</dbReference>